<keyword evidence="1" id="KW-0732">Signal</keyword>
<dbReference type="RefSeq" id="WP_083633771.1">
    <property type="nucleotide sequence ID" value="NZ_MSYM01000007.1"/>
</dbReference>
<feature type="signal peptide" evidence="1">
    <location>
        <begin position="1"/>
        <end position="39"/>
    </location>
</feature>
<feature type="domain" description="Chalcone isomerase" evidence="2">
    <location>
        <begin position="98"/>
        <end position="202"/>
    </location>
</feature>
<organism evidence="3 4">
    <name type="scientific">Rhodoferax antarcticus ANT.BR</name>
    <dbReference type="NCBI Taxonomy" id="1111071"/>
    <lineage>
        <taxon>Bacteria</taxon>
        <taxon>Pseudomonadati</taxon>
        <taxon>Pseudomonadota</taxon>
        <taxon>Betaproteobacteria</taxon>
        <taxon>Burkholderiales</taxon>
        <taxon>Comamonadaceae</taxon>
        <taxon>Rhodoferax</taxon>
    </lineage>
</organism>
<evidence type="ECO:0000256" key="1">
    <source>
        <dbReference type="SAM" id="SignalP"/>
    </source>
</evidence>
<dbReference type="InterPro" id="IPR016087">
    <property type="entry name" value="Chalcone_isomerase"/>
</dbReference>
<dbReference type="Pfam" id="PF16036">
    <property type="entry name" value="Chalcone_3"/>
    <property type="match status" value="1"/>
</dbReference>
<accession>A0A1Q8YI76</accession>
<dbReference type="Proteomes" id="UP000185911">
    <property type="component" value="Unassembled WGS sequence"/>
</dbReference>
<dbReference type="EMBL" id="MSYM01000007">
    <property type="protein sequence ID" value="OLP07695.1"/>
    <property type="molecule type" value="Genomic_DNA"/>
</dbReference>
<gene>
    <name evidence="3" type="ORF">BLL52_0791</name>
</gene>
<evidence type="ECO:0000313" key="3">
    <source>
        <dbReference type="EMBL" id="OLP07695.1"/>
    </source>
</evidence>
<dbReference type="AlphaFoldDB" id="A0A1Q8YI76"/>
<dbReference type="STRING" id="81479.RA876_17905"/>
<keyword evidence="4" id="KW-1185">Reference proteome</keyword>
<evidence type="ECO:0000259" key="2">
    <source>
        <dbReference type="Pfam" id="PF16036"/>
    </source>
</evidence>
<protein>
    <recommendedName>
        <fullName evidence="2">Chalcone isomerase domain-containing protein</fullName>
    </recommendedName>
</protein>
<sequence>MHTACQTTDGTTLSSSSRITRRSVLAAPLLLLSGVPAQASNLATPFKAPALWPEVAANLPQASWSGSAQLRFFGMAIYQAQLWVGAGFRARDYGQFPLALSLTYQRRVSGQTLAERSLDEMQRQTTLNAAQQADWLSAMQTLFVDVAANDRLTGVHLPEQGARFFLNGRSLGEVADPVFSHRFFGIWLDTTTSHPDLRVALLAAAPA</sequence>
<proteinExistence type="predicted"/>
<reference evidence="3 4" key="1">
    <citation type="submission" date="2017-01" db="EMBL/GenBank/DDBJ databases">
        <title>Genome sequence of Rhodoferax antarcticus ANT.BR, a psychrophilic purple nonsulfur bacterium from an Antarctic microbial mat.</title>
        <authorList>
            <person name="Baker J."/>
            <person name="Riester C."/>
            <person name="Skinner B."/>
            <person name="Newell A."/>
            <person name="Swingley W."/>
            <person name="Madigan M."/>
            <person name="Jung D."/>
            <person name="Asao M."/>
            <person name="Chen M."/>
            <person name="Loughlin P."/>
            <person name="Pan H."/>
            <person name="Lin S."/>
            <person name="Li N."/>
            <person name="Shaw J."/>
            <person name="Prado M."/>
            <person name="Sherman C."/>
            <person name="Li X."/>
            <person name="Tang J."/>
            <person name="Blankenship R."/>
            <person name="Zhao T."/>
            <person name="Touchman J."/>
            <person name="Sattley M."/>
        </authorList>
    </citation>
    <scope>NUCLEOTIDE SEQUENCE [LARGE SCALE GENOMIC DNA]</scope>
    <source>
        <strain evidence="3 4">ANT.BR</strain>
    </source>
</reference>
<comment type="caution">
    <text evidence="3">The sequence shown here is derived from an EMBL/GenBank/DDBJ whole genome shotgun (WGS) entry which is preliminary data.</text>
</comment>
<feature type="chain" id="PRO_5013249040" description="Chalcone isomerase domain-containing protein" evidence="1">
    <location>
        <begin position="40"/>
        <end position="207"/>
    </location>
</feature>
<name>A0A1Q8YI76_9BURK</name>
<evidence type="ECO:0000313" key="4">
    <source>
        <dbReference type="Proteomes" id="UP000185911"/>
    </source>
</evidence>